<reference evidence="3" key="1">
    <citation type="journal article" date="2015" name="Proc. Natl. Acad. Sci. U.S.A.">
        <title>Genome sequencing of adzuki bean (Vigna angularis) provides insight into high starch and low fat accumulation and domestication.</title>
        <authorList>
            <person name="Yang K."/>
            <person name="Tian Z."/>
            <person name="Chen C."/>
            <person name="Luo L."/>
            <person name="Zhao B."/>
            <person name="Wang Z."/>
            <person name="Yu L."/>
            <person name="Li Y."/>
            <person name="Sun Y."/>
            <person name="Li W."/>
            <person name="Chen Y."/>
            <person name="Li Y."/>
            <person name="Zhang Y."/>
            <person name="Ai D."/>
            <person name="Zhao J."/>
            <person name="Shang C."/>
            <person name="Ma Y."/>
            <person name="Wu B."/>
            <person name="Wang M."/>
            <person name="Gao L."/>
            <person name="Sun D."/>
            <person name="Zhang P."/>
            <person name="Guo F."/>
            <person name="Wang W."/>
            <person name="Li Y."/>
            <person name="Wang J."/>
            <person name="Varshney R.K."/>
            <person name="Wang J."/>
            <person name="Ling H.Q."/>
            <person name="Wan P."/>
        </authorList>
    </citation>
    <scope>NUCLEOTIDE SEQUENCE</scope>
    <source>
        <strain evidence="3">cv. Jingnong 6</strain>
    </source>
</reference>
<protein>
    <submittedName>
        <fullName evidence="2">Uncharacterized protein</fullName>
    </submittedName>
</protein>
<evidence type="ECO:0000313" key="2">
    <source>
        <dbReference type="EMBL" id="KOM51712.1"/>
    </source>
</evidence>
<name>A0A0L9V9Y5_PHAAN</name>
<sequence>MKVKAVREREGDGNEGPKGRKGKATFVSLFKKQTNGPIVLCQTFQSAKVK</sequence>
<gene>
    <name evidence="2" type="ORF">LR48_Vigan09g037100</name>
</gene>
<feature type="compositionally biased region" description="Basic and acidic residues" evidence="1">
    <location>
        <begin position="1"/>
        <end position="18"/>
    </location>
</feature>
<accession>A0A0L9V9Y5</accession>
<proteinExistence type="predicted"/>
<dbReference type="Proteomes" id="UP000053144">
    <property type="component" value="Chromosome 9"/>
</dbReference>
<evidence type="ECO:0000256" key="1">
    <source>
        <dbReference type="SAM" id="MobiDB-lite"/>
    </source>
</evidence>
<dbReference type="AlphaFoldDB" id="A0A0L9V9Y5"/>
<dbReference type="Gramene" id="KOM51712">
    <property type="protein sequence ID" value="KOM51712"/>
    <property type="gene ID" value="LR48_Vigan09g037100"/>
</dbReference>
<feature type="region of interest" description="Disordered" evidence="1">
    <location>
        <begin position="1"/>
        <end position="23"/>
    </location>
</feature>
<evidence type="ECO:0000313" key="3">
    <source>
        <dbReference type="Proteomes" id="UP000053144"/>
    </source>
</evidence>
<dbReference type="EMBL" id="CM003379">
    <property type="protein sequence ID" value="KOM51712.1"/>
    <property type="molecule type" value="Genomic_DNA"/>
</dbReference>
<organism evidence="2 3">
    <name type="scientific">Phaseolus angularis</name>
    <name type="common">Azuki bean</name>
    <name type="synonym">Vigna angularis</name>
    <dbReference type="NCBI Taxonomy" id="3914"/>
    <lineage>
        <taxon>Eukaryota</taxon>
        <taxon>Viridiplantae</taxon>
        <taxon>Streptophyta</taxon>
        <taxon>Embryophyta</taxon>
        <taxon>Tracheophyta</taxon>
        <taxon>Spermatophyta</taxon>
        <taxon>Magnoliopsida</taxon>
        <taxon>eudicotyledons</taxon>
        <taxon>Gunneridae</taxon>
        <taxon>Pentapetalae</taxon>
        <taxon>rosids</taxon>
        <taxon>fabids</taxon>
        <taxon>Fabales</taxon>
        <taxon>Fabaceae</taxon>
        <taxon>Papilionoideae</taxon>
        <taxon>50 kb inversion clade</taxon>
        <taxon>NPAAA clade</taxon>
        <taxon>indigoferoid/millettioid clade</taxon>
        <taxon>Phaseoleae</taxon>
        <taxon>Vigna</taxon>
    </lineage>
</organism>